<dbReference type="EMBL" id="CP003563">
    <property type="protein sequence ID" value="AFL53411.1"/>
    <property type="molecule type" value="Genomic_DNA"/>
</dbReference>
<feature type="region of interest" description="Disordered" evidence="1">
    <location>
        <begin position="28"/>
        <end position="69"/>
    </location>
</feature>
<dbReference type="AlphaFoldDB" id="I3XC05"/>
<organism evidence="2 3">
    <name type="scientific">Sinorhizobium fredii (strain USDA 257)</name>
    <dbReference type="NCBI Taxonomy" id="1185652"/>
    <lineage>
        <taxon>Bacteria</taxon>
        <taxon>Pseudomonadati</taxon>
        <taxon>Pseudomonadota</taxon>
        <taxon>Alphaproteobacteria</taxon>
        <taxon>Hyphomicrobiales</taxon>
        <taxon>Rhizobiaceae</taxon>
        <taxon>Sinorhizobium/Ensifer group</taxon>
        <taxon>Sinorhizobium</taxon>
    </lineage>
</organism>
<name>I3XC05_SINF2</name>
<dbReference type="Proteomes" id="UP000006180">
    <property type="component" value="Chromosome"/>
</dbReference>
<dbReference type="KEGG" id="sfd:USDA257_c48760"/>
<sequence length="69" mass="7701">MLLKDIRHFNEYPGDFLVKPCSEMLHARRSRTGAAVQGNPKKRQAGCPDKQKSAIGSGDERTLSDSRRS</sequence>
<protein>
    <submittedName>
        <fullName evidence="2">Uncharacterized protein</fullName>
    </submittedName>
</protein>
<dbReference type="PATRIC" id="fig|1185652.3.peg.5056"/>
<evidence type="ECO:0000256" key="1">
    <source>
        <dbReference type="SAM" id="MobiDB-lite"/>
    </source>
</evidence>
<dbReference type="HOGENOM" id="CLU_2773661_0_0_5"/>
<feature type="compositionally biased region" description="Basic and acidic residues" evidence="1">
    <location>
        <begin position="58"/>
        <end position="69"/>
    </location>
</feature>
<proteinExistence type="predicted"/>
<evidence type="ECO:0000313" key="3">
    <source>
        <dbReference type="Proteomes" id="UP000006180"/>
    </source>
</evidence>
<accession>I3XC05</accession>
<evidence type="ECO:0000313" key="2">
    <source>
        <dbReference type="EMBL" id="AFL53411.1"/>
    </source>
</evidence>
<dbReference type="STRING" id="1185652.USDA257_c48760"/>
<gene>
    <name evidence="2" type="ORF">USDA257_c48760</name>
</gene>
<reference evidence="2 3" key="1">
    <citation type="journal article" date="2012" name="J. Bacteriol.">
        <title>Complete genome sequence of the broad-host-range strain Sinorhizobium fredii USDA257.</title>
        <authorList>
            <person name="Schuldes J."/>
            <person name="Rodriguez Orbegoso M."/>
            <person name="Schmeisser C."/>
            <person name="Krishnan H.B."/>
            <person name="Daniel R."/>
            <person name="Streit W.R."/>
        </authorList>
    </citation>
    <scope>NUCLEOTIDE SEQUENCE [LARGE SCALE GENOMIC DNA]</scope>
    <source>
        <strain evidence="2 3">USDA 257</strain>
    </source>
</reference>